<feature type="compositionally biased region" description="Acidic residues" evidence="1">
    <location>
        <begin position="199"/>
        <end position="208"/>
    </location>
</feature>
<feature type="region of interest" description="Disordered" evidence="1">
    <location>
        <begin position="100"/>
        <end position="125"/>
    </location>
</feature>
<sequence>MSVSYCKPLSGQHSSSSDSIAHWMLQDYPPKVQPRSSAARHGVSFKDLMAVKPIRLDTVDKEASYILVALANHDLTPTDPDLSLKNSIIVERTAEQEAELTPSCGRCSSTTSTSSSGSGNSMSISNLLGNDESPLSPALTSVSLLTLRHLGREKGVWNLILGNSFLAESPIERRQLSHQQDPIMLLAAAAAIISKEEQQQQEEEEEPEKPEGKEKNACYQKRKFHSDSFSVKNSFTARYPHEGQEPERLWQKHENETNRQETRPFSLQYMSMRQNPKIKRNAMHAYITYMIYSDMANKRSAHHVSYNEFYKKQKTKNRLISSPSIGSHVREEEAASRTYPSQTHHKEEISAVNSATTSLFPRDGENGTKDNYSSRHQYASEYWSSVPPTSSIIARPLTAYLWDDASDRQRPEMILPPLTAYPSPL</sequence>
<dbReference type="OrthoDB" id="2246292at2759"/>
<comment type="caution">
    <text evidence="2">The sequence shown here is derived from an EMBL/GenBank/DDBJ whole genome shotgun (WGS) entry which is preliminary data.</text>
</comment>
<feature type="region of interest" description="Disordered" evidence="1">
    <location>
        <begin position="195"/>
        <end position="216"/>
    </location>
</feature>
<evidence type="ECO:0000256" key="1">
    <source>
        <dbReference type="SAM" id="MobiDB-lite"/>
    </source>
</evidence>
<protein>
    <submittedName>
        <fullName evidence="2">Uncharacterized protein</fullName>
    </submittedName>
</protein>
<name>A0A8H7BKZ5_9FUNG</name>
<proteinExistence type="predicted"/>
<reference evidence="2" key="1">
    <citation type="submission" date="2020-01" db="EMBL/GenBank/DDBJ databases">
        <title>Genome Sequencing of Three Apophysomyces-Like Fungal Strains Confirms a Novel Fungal Genus in the Mucoromycota with divergent Burkholderia-like Endosymbiotic Bacteria.</title>
        <authorList>
            <person name="Stajich J.E."/>
            <person name="Macias A.M."/>
            <person name="Carter-House D."/>
            <person name="Lovett B."/>
            <person name="Kasson L.R."/>
            <person name="Berry K."/>
            <person name="Grigoriev I."/>
            <person name="Chang Y."/>
            <person name="Spatafora J."/>
            <person name="Kasson M.T."/>
        </authorList>
    </citation>
    <scope>NUCLEOTIDE SEQUENCE</scope>
    <source>
        <strain evidence="2">NRRL A-21654</strain>
    </source>
</reference>
<evidence type="ECO:0000313" key="2">
    <source>
        <dbReference type="EMBL" id="KAF7721998.1"/>
    </source>
</evidence>
<keyword evidence="3" id="KW-1185">Reference proteome</keyword>
<feature type="region of interest" description="Disordered" evidence="1">
    <location>
        <begin position="326"/>
        <end position="372"/>
    </location>
</feature>
<dbReference type="Proteomes" id="UP000605846">
    <property type="component" value="Unassembled WGS sequence"/>
</dbReference>
<organism evidence="2 3">
    <name type="scientific">Apophysomyces ossiformis</name>
    <dbReference type="NCBI Taxonomy" id="679940"/>
    <lineage>
        <taxon>Eukaryota</taxon>
        <taxon>Fungi</taxon>
        <taxon>Fungi incertae sedis</taxon>
        <taxon>Mucoromycota</taxon>
        <taxon>Mucoromycotina</taxon>
        <taxon>Mucoromycetes</taxon>
        <taxon>Mucorales</taxon>
        <taxon>Mucorineae</taxon>
        <taxon>Mucoraceae</taxon>
        <taxon>Apophysomyces</taxon>
    </lineage>
</organism>
<evidence type="ECO:0000313" key="3">
    <source>
        <dbReference type="Proteomes" id="UP000605846"/>
    </source>
</evidence>
<dbReference type="EMBL" id="JABAYA010000219">
    <property type="protein sequence ID" value="KAF7721998.1"/>
    <property type="molecule type" value="Genomic_DNA"/>
</dbReference>
<feature type="compositionally biased region" description="Low complexity" evidence="1">
    <location>
        <begin position="108"/>
        <end position="125"/>
    </location>
</feature>
<accession>A0A8H7BKZ5</accession>
<gene>
    <name evidence="2" type="ORF">EC973_003781</name>
</gene>
<dbReference type="AlphaFoldDB" id="A0A8H7BKZ5"/>